<dbReference type="GO" id="GO:0046872">
    <property type="term" value="F:metal ion binding"/>
    <property type="evidence" value="ECO:0007669"/>
    <property type="project" value="UniProtKB-KW"/>
</dbReference>
<evidence type="ECO:0000313" key="9">
    <source>
        <dbReference type="Proteomes" id="UP000571817"/>
    </source>
</evidence>
<name>A0A853DFF8_9MICO</name>
<dbReference type="Proteomes" id="UP000571817">
    <property type="component" value="Unassembled WGS sequence"/>
</dbReference>
<dbReference type="PANTHER" id="PTHR12992">
    <property type="entry name" value="NUDIX HYDROLASE"/>
    <property type="match status" value="1"/>
</dbReference>
<sequence>MTDIHPVPSWLTGIEEQAAGRMPTFPVGEGRRSAVLMLFGPRDGGGEDIVLTQRADTLRQHAGQVSFPGGGVDPQDASPQETALREAHEEIGLDRAGVRVLGTLPSLPLSVTGFHVTPVVAWWESPSPVHAAEAEVARVERVPIADLMDPANRFTAIAPARRFAAPAFEVDGLYIWGFTAIVLDALLTLTGHTLPWDESDERVVPERYRRR</sequence>
<comment type="cofactor">
    <cofactor evidence="1">
        <name>Mn(2+)</name>
        <dbReference type="ChEBI" id="CHEBI:29035"/>
    </cofactor>
</comment>
<comment type="cofactor">
    <cofactor evidence="2">
        <name>Mg(2+)</name>
        <dbReference type="ChEBI" id="CHEBI:18420"/>
    </cofactor>
</comment>
<keyword evidence="6" id="KW-0464">Manganese</keyword>
<dbReference type="RefSeq" id="WP_343048371.1">
    <property type="nucleotide sequence ID" value="NZ_JACCFW010000001.1"/>
</dbReference>
<dbReference type="InterPro" id="IPR000086">
    <property type="entry name" value="NUDIX_hydrolase_dom"/>
</dbReference>
<keyword evidence="9" id="KW-1185">Reference proteome</keyword>
<dbReference type="GO" id="GO:0010945">
    <property type="term" value="F:coenzyme A diphosphatase activity"/>
    <property type="evidence" value="ECO:0007669"/>
    <property type="project" value="InterPro"/>
</dbReference>
<evidence type="ECO:0000256" key="3">
    <source>
        <dbReference type="ARBA" id="ARBA00022723"/>
    </source>
</evidence>
<dbReference type="InterPro" id="IPR045121">
    <property type="entry name" value="CoAse"/>
</dbReference>
<dbReference type="PANTHER" id="PTHR12992:SF11">
    <property type="entry name" value="MITOCHONDRIAL COENZYME A DIPHOSPHATASE NUDT8"/>
    <property type="match status" value="1"/>
</dbReference>
<accession>A0A853DFF8</accession>
<dbReference type="EMBL" id="JACCFW010000001">
    <property type="protein sequence ID" value="NYJ73400.1"/>
    <property type="molecule type" value="Genomic_DNA"/>
</dbReference>
<dbReference type="PROSITE" id="PS51462">
    <property type="entry name" value="NUDIX"/>
    <property type="match status" value="1"/>
</dbReference>
<evidence type="ECO:0000256" key="2">
    <source>
        <dbReference type="ARBA" id="ARBA00001946"/>
    </source>
</evidence>
<reference evidence="8 9" key="1">
    <citation type="submission" date="2020-07" db="EMBL/GenBank/DDBJ databases">
        <title>Sequencing the genomes of 1000 actinobacteria strains.</title>
        <authorList>
            <person name="Klenk H.-P."/>
        </authorList>
    </citation>
    <scope>NUCLEOTIDE SEQUENCE [LARGE SCALE GENOMIC DNA]</scope>
    <source>
        <strain evidence="8 9">DSM 29531</strain>
    </source>
</reference>
<evidence type="ECO:0000259" key="7">
    <source>
        <dbReference type="PROSITE" id="PS51462"/>
    </source>
</evidence>
<protein>
    <submittedName>
        <fullName evidence="8">8-oxo-dGTP pyrophosphatase MutT (NUDIX family)</fullName>
    </submittedName>
</protein>
<dbReference type="Gene3D" id="3.90.79.10">
    <property type="entry name" value="Nucleoside Triphosphate Pyrophosphohydrolase"/>
    <property type="match status" value="1"/>
</dbReference>
<evidence type="ECO:0000256" key="5">
    <source>
        <dbReference type="ARBA" id="ARBA00022842"/>
    </source>
</evidence>
<gene>
    <name evidence="8" type="ORF">HNR15_000363</name>
</gene>
<dbReference type="Pfam" id="PF00293">
    <property type="entry name" value="NUDIX"/>
    <property type="match status" value="1"/>
</dbReference>
<keyword evidence="4" id="KW-0378">Hydrolase</keyword>
<comment type="caution">
    <text evidence="8">The sequence shown here is derived from an EMBL/GenBank/DDBJ whole genome shotgun (WGS) entry which is preliminary data.</text>
</comment>
<evidence type="ECO:0000256" key="4">
    <source>
        <dbReference type="ARBA" id="ARBA00022801"/>
    </source>
</evidence>
<dbReference type="AlphaFoldDB" id="A0A853DFF8"/>
<keyword evidence="5" id="KW-0460">Magnesium</keyword>
<organism evidence="8 9">
    <name type="scientific">Allobranchiibius huperziae</name>
    <dbReference type="NCBI Taxonomy" id="1874116"/>
    <lineage>
        <taxon>Bacteria</taxon>
        <taxon>Bacillati</taxon>
        <taxon>Actinomycetota</taxon>
        <taxon>Actinomycetes</taxon>
        <taxon>Micrococcales</taxon>
        <taxon>Dermacoccaceae</taxon>
        <taxon>Allobranchiibius</taxon>
    </lineage>
</organism>
<feature type="domain" description="Nudix hydrolase" evidence="7">
    <location>
        <begin position="29"/>
        <end position="165"/>
    </location>
</feature>
<dbReference type="InterPro" id="IPR015797">
    <property type="entry name" value="NUDIX_hydrolase-like_dom_sf"/>
</dbReference>
<evidence type="ECO:0000256" key="1">
    <source>
        <dbReference type="ARBA" id="ARBA00001936"/>
    </source>
</evidence>
<proteinExistence type="predicted"/>
<evidence type="ECO:0000313" key="8">
    <source>
        <dbReference type="EMBL" id="NYJ73400.1"/>
    </source>
</evidence>
<dbReference type="SUPFAM" id="SSF55811">
    <property type="entry name" value="Nudix"/>
    <property type="match status" value="1"/>
</dbReference>
<evidence type="ECO:0000256" key="6">
    <source>
        <dbReference type="ARBA" id="ARBA00023211"/>
    </source>
</evidence>
<keyword evidence="3" id="KW-0479">Metal-binding</keyword>
<dbReference type="CDD" id="cd03426">
    <property type="entry name" value="NUDIX_CoAse_Nudt7"/>
    <property type="match status" value="1"/>
</dbReference>